<evidence type="ECO:0000313" key="3">
    <source>
        <dbReference type="Proteomes" id="UP000009222"/>
    </source>
</evidence>
<reference evidence="2 3" key="2">
    <citation type="journal article" date="2011" name="ISME J.">
        <title>RNA-seq reveals cooperative metabolic interactions between two termite-gut spirochete species in co-culture.</title>
        <authorList>
            <person name="Rosenthal A.Z."/>
            <person name="Matson E.G."/>
            <person name="Eldar A."/>
            <person name="Leadbetter J.R."/>
        </authorList>
    </citation>
    <scope>NUCLEOTIDE SEQUENCE [LARGE SCALE GENOMIC DNA]</scope>
    <source>
        <strain evidence="3">ATCC BAA-888 / DSM 13862 / ZAS-9</strain>
    </source>
</reference>
<name>F5YC13_LEAAZ</name>
<keyword evidence="2" id="KW-0449">Lipoprotein</keyword>
<evidence type="ECO:0000256" key="1">
    <source>
        <dbReference type="SAM" id="SignalP"/>
    </source>
</evidence>
<feature type="chain" id="PRO_5003329823" evidence="1">
    <location>
        <begin position="24"/>
        <end position="169"/>
    </location>
</feature>
<reference evidence="3" key="1">
    <citation type="submission" date="2009-12" db="EMBL/GenBank/DDBJ databases">
        <title>Complete sequence of Treponema azotonutricium strain ZAS-9.</title>
        <authorList>
            <person name="Tetu S.G."/>
            <person name="Matson E."/>
            <person name="Ren Q."/>
            <person name="Seshadri R."/>
            <person name="Elbourne L."/>
            <person name="Hassan K.A."/>
            <person name="Durkin A."/>
            <person name="Radune D."/>
            <person name="Mohamoud Y."/>
            <person name="Shay R."/>
            <person name="Jin S."/>
            <person name="Zhang X."/>
            <person name="Lucey K."/>
            <person name="Ballor N.R."/>
            <person name="Ottesen E."/>
            <person name="Rosenthal R."/>
            <person name="Allen A."/>
            <person name="Leadbetter J.R."/>
            <person name="Paulsen I.T."/>
        </authorList>
    </citation>
    <scope>NUCLEOTIDE SEQUENCE [LARGE SCALE GENOMIC DNA]</scope>
    <source>
        <strain evidence="3">ATCC BAA-888 / DSM 13862 / ZAS-9</strain>
    </source>
</reference>
<protein>
    <submittedName>
        <fullName evidence="2">Putative lipoprotein</fullName>
    </submittedName>
</protein>
<sequence length="169" mass="17782">MKKNRFFILGMLAAALAFGLVLAGCSDGSSEDPPAETTYRVNGITDKQLVNGTWTARISVTMGNGSSWYVNGAPAGAVIDPSPFVFTPDVLTISGTISTNSTIDYGDGIRHPVVLATSTISIPVSLKSGVDPDTVSSVRVTIKDCPINTGGRVHFNLEADKTDTVDFQN</sequence>
<organism evidence="2 3">
    <name type="scientific">Leadbettera azotonutricia (strain ATCC BAA-888 / DSM 13862 / ZAS-9)</name>
    <name type="common">Treponema azotonutricium</name>
    <dbReference type="NCBI Taxonomy" id="545695"/>
    <lineage>
        <taxon>Bacteria</taxon>
        <taxon>Pseudomonadati</taxon>
        <taxon>Spirochaetota</taxon>
        <taxon>Spirochaetia</taxon>
        <taxon>Spirochaetales</taxon>
        <taxon>Breznakiellaceae</taxon>
        <taxon>Leadbettera</taxon>
    </lineage>
</organism>
<keyword evidence="3" id="KW-1185">Reference proteome</keyword>
<dbReference type="PROSITE" id="PS51257">
    <property type="entry name" value="PROKAR_LIPOPROTEIN"/>
    <property type="match status" value="1"/>
</dbReference>
<dbReference type="AlphaFoldDB" id="F5YC13"/>
<evidence type="ECO:0000313" key="2">
    <source>
        <dbReference type="EMBL" id="AEF81590.1"/>
    </source>
</evidence>
<dbReference type="EMBL" id="CP001841">
    <property type="protein sequence ID" value="AEF81590.1"/>
    <property type="molecule type" value="Genomic_DNA"/>
</dbReference>
<feature type="signal peptide" evidence="1">
    <location>
        <begin position="1"/>
        <end position="23"/>
    </location>
</feature>
<dbReference type="HOGENOM" id="CLU_1577797_0_0_12"/>
<dbReference type="Proteomes" id="UP000009222">
    <property type="component" value="Chromosome"/>
</dbReference>
<accession>F5YC13</accession>
<keyword evidence="1" id="KW-0732">Signal</keyword>
<dbReference type="KEGG" id="taz:TREAZ_1791"/>
<gene>
    <name evidence="2" type="ordered locus">TREAZ_1791</name>
</gene>
<proteinExistence type="predicted"/>
<dbReference type="RefSeq" id="WP_015710239.1">
    <property type="nucleotide sequence ID" value="NC_015577.1"/>
</dbReference>
<dbReference type="STRING" id="545695.TREAZ_1791"/>
<dbReference type="InParanoid" id="F5YC13"/>